<reference evidence="2 3" key="1">
    <citation type="submission" date="2021-03" db="EMBL/GenBank/DDBJ databases">
        <title>Complete genome of Streptomyces formicae strain 1H-GS9 (DSM 100524).</title>
        <authorList>
            <person name="Atanasov K.E."/>
            <person name="Altabella T."/>
            <person name="Ferrer A."/>
        </authorList>
    </citation>
    <scope>NUCLEOTIDE SEQUENCE [LARGE SCALE GENOMIC DNA]</scope>
    <source>
        <strain evidence="2 3">1H-GS9</strain>
    </source>
</reference>
<dbReference type="InterPro" id="IPR001584">
    <property type="entry name" value="Integrase_cat-core"/>
</dbReference>
<name>A0ABY3WVY2_9ACTN</name>
<gene>
    <name evidence="2" type="ORF">J4032_01140</name>
</gene>
<organism evidence="2 3">
    <name type="scientific">Streptomyces formicae</name>
    <dbReference type="NCBI Taxonomy" id="1616117"/>
    <lineage>
        <taxon>Bacteria</taxon>
        <taxon>Bacillati</taxon>
        <taxon>Actinomycetota</taxon>
        <taxon>Actinomycetes</taxon>
        <taxon>Kitasatosporales</taxon>
        <taxon>Streptomycetaceae</taxon>
        <taxon>Streptomyces</taxon>
    </lineage>
</organism>
<proteinExistence type="predicted"/>
<keyword evidence="3" id="KW-1185">Reference proteome</keyword>
<evidence type="ECO:0000259" key="1">
    <source>
        <dbReference type="Pfam" id="PF13683"/>
    </source>
</evidence>
<evidence type="ECO:0000313" key="3">
    <source>
        <dbReference type="Proteomes" id="UP000828924"/>
    </source>
</evidence>
<feature type="domain" description="Integrase catalytic" evidence="1">
    <location>
        <begin position="1"/>
        <end position="43"/>
    </location>
</feature>
<dbReference type="SUPFAM" id="SSF53098">
    <property type="entry name" value="Ribonuclease H-like"/>
    <property type="match status" value="1"/>
</dbReference>
<evidence type="ECO:0000313" key="2">
    <source>
        <dbReference type="EMBL" id="UNM16270.1"/>
    </source>
</evidence>
<dbReference type="Pfam" id="PF13683">
    <property type="entry name" value="rve_3"/>
    <property type="match status" value="1"/>
</dbReference>
<dbReference type="EMBL" id="CP071872">
    <property type="protein sequence ID" value="UNM16270.1"/>
    <property type="molecule type" value="Genomic_DNA"/>
</dbReference>
<sequence length="52" mass="6035">MKRELLDTAVWPSRATARTAIFDSIERWYNRHRLHSSLGYRSPADYKTAPAA</sequence>
<accession>A0ABY3WVY2</accession>
<dbReference type="Proteomes" id="UP000828924">
    <property type="component" value="Chromosome"/>
</dbReference>
<dbReference type="InterPro" id="IPR012337">
    <property type="entry name" value="RNaseH-like_sf"/>
</dbReference>
<protein>
    <submittedName>
        <fullName evidence="2">Integrase core domain-containing protein</fullName>
    </submittedName>
</protein>